<reference evidence="2 3" key="1">
    <citation type="journal article" date="2016" name="Sci. Rep.">
        <title>Metabolic traits of an uncultured archaeal lineage -MSBL1- from brine pools of the Red Sea.</title>
        <authorList>
            <person name="Mwirichia R."/>
            <person name="Alam I."/>
            <person name="Rashid M."/>
            <person name="Vinu M."/>
            <person name="Ba-Alawi W."/>
            <person name="Anthony Kamau A."/>
            <person name="Kamanda Ngugi D."/>
            <person name="Goker M."/>
            <person name="Klenk H.P."/>
            <person name="Bajic V."/>
            <person name="Stingl U."/>
        </authorList>
    </citation>
    <scope>NUCLEOTIDE SEQUENCE [LARGE SCALE GENOMIC DNA]</scope>
    <source>
        <strain evidence="2">SCGC-AAA382A03</strain>
    </source>
</reference>
<feature type="region of interest" description="Disordered" evidence="1">
    <location>
        <begin position="54"/>
        <end position="94"/>
    </location>
</feature>
<gene>
    <name evidence="2" type="ORF">AKJ49_00505</name>
</gene>
<keyword evidence="3" id="KW-1185">Reference proteome</keyword>
<dbReference type="AlphaFoldDB" id="A0A133VGM3"/>
<proteinExistence type="predicted"/>
<name>A0A133VGM3_9EURY</name>
<organism evidence="2 3">
    <name type="scientific">candidate division MSBL1 archaeon SCGC-AAA382A03</name>
    <dbReference type="NCBI Taxonomy" id="1698278"/>
    <lineage>
        <taxon>Archaea</taxon>
        <taxon>Methanobacteriati</taxon>
        <taxon>Methanobacteriota</taxon>
        <taxon>candidate division MSBL1</taxon>
    </lineage>
</organism>
<accession>A0A133VGM3</accession>
<dbReference type="EMBL" id="LHYC01000008">
    <property type="protein sequence ID" value="KXB05583.1"/>
    <property type="molecule type" value="Genomic_DNA"/>
</dbReference>
<evidence type="ECO:0000313" key="3">
    <source>
        <dbReference type="Proteomes" id="UP000070549"/>
    </source>
</evidence>
<evidence type="ECO:0000256" key="1">
    <source>
        <dbReference type="SAM" id="MobiDB-lite"/>
    </source>
</evidence>
<protein>
    <submittedName>
        <fullName evidence="2">Uncharacterized protein</fullName>
    </submittedName>
</protein>
<sequence>MFVFRVFRVVRRLSAGDTVIECGFSEALELSVYDLVRLAVILEVEDDLLRLSSGERTCPHRTGPTGCTSSCSAHGESPPSTHSKREKEGGENRFPPLTVLTEHWVVSLIFL</sequence>
<evidence type="ECO:0000313" key="2">
    <source>
        <dbReference type="EMBL" id="KXB05583.1"/>
    </source>
</evidence>
<comment type="caution">
    <text evidence="2">The sequence shown here is derived from an EMBL/GenBank/DDBJ whole genome shotgun (WGS) entry which is preliminary data.</text>
</comment>
<dbReference type="Proteomes" id="UP000070549">
    <property type="component" value="Unassembled WGS sequence"/>
</dbReference>